<evidence type="ECO:0000313" key="2">
    <source>
        <dbReference type="EMBL" id="SKB61421.1"/>
    </source>
</evidence>
<evidence type="ECO:0000256" key="1">
    <source>
        <dbReference type="SAM" id="SignalP"/>
    </source>
</evidence>
<evidence type="ECO:0008006" key="4">
    <source>
        <dbReference type="Google" id="ProtNLM"/>
    </source>
</evidence>
<proteinExistence type="predicted"/>
<feature type="non-terminal residue" evidence="2">
    <location>
        <position position="3150"/>
    </location>
</feature>
<accession>A0A1T5CPZ7</accession>
<evidence type="ECO:0000313" key="3">
    <source>
        <dbReference type="Proteomes" id="UP000191055"/>
    </source>
</evidence>
<keyword evidence="3" id="KW-1185">Reference proteome</keyword>
<feature type="chain" id="PRO_5013205138" description="Por secretion system C-terminal sorting domain-containing protein" evidence="1">
    <location>
        <begin position="25"/>
        <end position="3150"/>
    </location>
</feature>
<dbReference type="EMBL" id="FUYV01000003">
    <property type="protein sequence ID" value="SKB61421.1"/>
    <property type="molecule type" value="Genomic_DNA"/>
</dbReference>
<organism evidence="2 3">
    <name type="scientific">Alkalitalea saponilacus</name>
    <dbReference type="NCBI Taxonomy" id="889453"/>
    <lineage>
        <taxon>Bacteria</taxon>
        <taxon>Pseudomonadati</taxon>
        <taxon>Bacteroidota</taxon>
        <taxon>Bacteroidia</taxon>
        <taxon>Marinilabiliales</taxon>
        <taxon>Marinilabiliaceae</taxon>
        <taxon>Alkalitalea</taxon>
    </lineage>
</organism>
<name>A0A1T5CPZ7_9BACT</name>
<keyword evidence="1" id="KW-0732">Signal</keyword>
<sequence length="3150" mass="340680">MKKIYFRYSLISMVLIGAITGLYAQSGPGGVGNASGENGQPQNVIWFNADMLELSDNDFVDIWPDESGNENHAEQSVADSRPRFLIDQINGRSAVSFDGSNDFLSFDGNVIANSDYTVLFVGKRRSNSTFKALFGGTGSGANTNLHVYWFNDTQIRSHHWGNDLQTNMVAAAQPHSGGRTVDTYGIFATSLNSSLSTAHRKNFQNNSFLGARNVANQLTSWNGAALGRYNTGYHDVDVAEFIIYRSALNTAQMQIVSQYLALKYDITINNNLFSPPAGYRENMAGIGRESDGFHTEASVSGFYLRENGGFNNGDYLFISVNDEVNDSPVFTDLPVGVEERWKKDFYLHKAGNFNASLIFDLSEGILNGNYPSDIENYVLLYRSTASGSYSVVPGVDASFGTNTQVKFDVPDNTLQDGYYTLGTTDQFASPVIGKDGVTWYTLVSGEWTDPQIWTLDPAGMLPNNPTNSYPQQASDNVVVRNGRTVVVNQDNLIGSRLVVEGRLDLGTTQGHTFGEIRGTGRILMAADNFPDGDASHFTGKGRGEGTVQFYGGSYSITNARTFYDVQVELSNPAESITLLNNLTVEGYLKIDRGGIRINDNSSTSILNIDVKGNVYVESQGNISTGTGNTIGSYSIGGTMPPIGQYHNIFHQFRVGGDFINRGSVRFTNLTAPVYNQFASNGAVTLRFYGETNNSMELYGVTDLYNLVLEKGIDRTYTLEVYSDNNDFFTLYGSNNAGRVTSSPFSAANPEVRKALWIRSGTLKLTGEIHIPTLTEGNASGGNGDYAIGQNGALWIAGAGVAVYSTASNQDQVPGFESTAVGVATGGSNQAMSVYGAFRISDGFFGTRNSAGFIFWSEAYAQVRIDGGEIDVAQFRSGAVGGGKTSFTQTGGLFRVRGNVTEAAEKSSSYAIFGFDSETSVFNMSGGQIILNDTGGGDVNGLYIPSTEGNFNVTGGTIIVDVPNNRTFEISSNANFWNLEIRRYNTSGTSTVRLMSDLKVERDLIIHANALLDAQSGSDVYDLYIGRHFDLRNGGQYNARTNTTHFYGTQSGNILARNNSVPAPLVFNNVNIAKDQAWNPSIFRSVSLGSTGRTTNPEEINNTAIKIEGDLKITRGEFNTFRYKVFHEGNIEIVDGRILANATNPGRIVLNNESEEQTLKGALTQQQSFGNIELDNSHGARLLSNIAVSDIYLREGIVNLDTYNLLVSGIVETIPTAGSFGEERMFMTAGNASDGGLTLSLSLENRSYSNEEVLFFPIGSEKGFNNGNVVINGNPGDFSGHITMNGVDNNHPSATNPGSALGYYWVLRNNGFDGINNNVVSYNFTYQPGGMPNNWRCVRLIDGSTDWITGSNNTVNSPVVSFPSAGMVSGEFTAGQNNGFNNLTVFYSRVAQGNWNQNSSWSTQGYGGSQANRTPGVYDIVKIGYHGTEGNYTRHRITLNAGSVSNPVVIATLVLEQNPEANGIEGEMSRLIIPPNRGLRVSGKISGNGEIQYQMDESNIPLLEGDLGEFVTNPEASFIMRSNSGNVVAPTHLNRFPRLSIPGSSESWNDNVSVTFATDITCLNLNVRFGGTLRLNDGEGGDIHVLDSLRIGGIGTDNEGRIVFPNNGNSRTLRVDGNLSIHTDGDGFKNNRIVVEEGGIANLKHRLAVYGDIVLRDNESYMNLFTANDNLQSNVILELRGDRSAEFLSAATFPPSLYRIIMDKQTNRNFTFRDSFTLGGPTDGDQKAIDLRGGTLRLWNSGIDVMLSSGGADFRIPSGTGLYLGSGATARVSGNNTGIWLDGALTAGFNTNLFINEGVNNYIEYTSSGSSEINLHQATLLVGSQIRRSELVEEGILTFRQNQVNSTVKIGTNANLGGATNRGVFEMVSPGSSFFQAAGARMSLVNAVPNATVSSLLLNVDEAQVNIGVGSTIAFGDDQTAADQSFGIYSNVELQNLQVDNQSENSPVLNLNTVDHSLDNLIIDEGATLKANGRTVTITGDFDNFGTYIPSQNTTIFKGDKDQFITGNTQFYNLLKEGTADLMLADNNADLIINNNFNFNSGNLIGNNNEITVNGDLLFNGTYVHSGSSKGIVMNGLENQRLTGSGLFGMLTINNPSGVDVPIGNQLSISNRLRLERGVFNIGRNLLVLGVDAEIEAGEPFSANNMIQTNISFTDNGVIRYLPSGAGTYVFPMGSSGKYTPVTFDATAMTSTGGSLLVKPAGEHHPSVTDPDNVLHYHWVLRAEGLSDFAGTARMRYYPVDVKPTIANISNYEIARLLSDGSGDWNKFSGEDVIDIPNSELVFTFTTGTNDDGISGDYTAGLNAAIPDQVPTYISTQTGDWNQSSTWDTYPESGGIVPGGGPRGSMVIVAHEVNVSGNFISSYRTTINNNGKLNIGTTFGHRLGEVDGTGILSIERGDLPAGVYDGFFSSTGGTIEFAGSDNYDVLSDITVVNNLMLSGTGQRRLPNLNLQLLGDLTIDGVSLRNEHNRTLSVRGNVLFNSGSFDAGFGENSRVVFNGTSQQLVEGSNSFTSTNKFHRLEISNNSNVLFRTGADVDQILTLSAGRLVVENGMPFSVLNASSAAIVGASTQRYIDGALYKRINSGSSFDFPVGNGNRYGRLVLSDVNTSGMWRVQYFNSSPNGADLPISSKEDPVQFVSSNEYWNIEAPASATAHVTMRWDASSGVNPAESGLRGVQWLTDKWHEVILTNVAGTQSAGSARTSTLMSFNANVAGNYVTFGAITIPTYSWTGLGGNNNWFNAANWAGGTIPSGNSDISIGTTTPFPAISGSSVAQVNNLSILEGGQLTLLPGGQLTVNGNLNIESVDGLIIESETGIGKMASVITHGAVTGLTNIKLTIPKEQWFYLGSSIQNATFGNFSPGAQGSGTLVNVYRDRWYSTFTQHHGTAMRKMEGVAVYYHKTNEEDNFMELSYTGVLNTGEIERTFLENRYQLMANPYPSFINWQSDAGWNREHFEPTIWYRALIGEAMTFVTYNRAAVPGARVAFYPTGESYNEEEMGLIPPMQSVYVRPLGANRTITIDNDARSHGVADSRLKSSESSYGDVVRITADNGLSRDGTVIYFARNSTEGKDEGDSEKYRNSDDRVPEIFTRVGETELAINGLPELNQPVRTIPLIIRNRVSGDVTLTFDMSYYYGMHSVYLEDRDTGAFIHVT</sequence>
<gene>
    <name evidence="2" type="ORF">SAMN03080601_00903</name>
</gene>
<feature type="signal peptide" evidence="1">
    <location>
        <begin position="1"/>
        <end position="24"/>
    </location>
</feature>
<dbReference type="STRING" id="889453.SAMN03080601_00903"/>
<protein>
    <recommendedName>
        <fullName evidence="4">Por secretion system C-terminal sorting domain-containing protein</fullName>
    </recommendedName>
</protein>
<reference evidence="2 3" key="1">
    <citation type="submission" date="2017-02" db="EMBL/GenBank/DDBJ databases">
        <authorList>
            <person name="Peterson S.W."/>
        </authorList>
    </citation>
    <scope>NUCLEOTIDE SEQUENCE [LARGE SCALE GENOMIC DNA]</scope>
    <source>
        <strain evidence="2 3">DSM 24412</strain>
    </source>
</reference>
<dbReference type="Proteomes" id="UP000191055">
    <property type="component" value="Unassembled WGS sequence"/>
</dbReference>